<evidence type="ECO:0000256" key="5">
    <source>
        <dbReference type="ARBA" id="ARBA00022737"/>
    </source>
</evidence>
<dbReference type="Pfam" id="PF08263">
    <property type="entry name" value="LRRNT_2"/>
    <property type="match status" value="1"/>
</dbReference>
<dbReference type="InterPro" id="IPR001611">
    <property type="entry name" value="Leu-rich_rpt"/>
</dbReference>
<protein>
    <recommendedName>
        <fullName evidence="9">Leucine-rich repeat-containing N-terminal plant-type domain-containing protein</fullName>
    </recommendedName>
</protein>
<name>A0ABR0XH57_REHGL</name>
<evidence type="ECO:0000313" key="10">
    <source>
        <dbReference type="EMBL" id="KAK6158439.1"/>
    </source>
</evidence>
<keyword evidence="5" id="KW-0677">Repeat</keyword>
<reference evidence="10 11" key="1">
    <citation type="journal article" date="2021" name="Comput. Struct. Biotechnol. J.">
        <title>De novo genome assembly of the potent medicinal plant Rehmannia glutinosa using nanopore technology.</title>
        <authorList>
            <person name="Ma L."/>
            <person name="Dong C."/>
            <person name="Song C."/>
            <person name="Wang X."/>
            <person name="Zheng X."/>
            <person name="Niu Y."/>
            <person name="Chen S."/>
            <person name="Feng W."/>
        </authorList>
    </citation>
    <scope>NUCLEOTIDE SEQUENCE [LARGE SCALE GENOMIC DNA]</scope>
    <source>
        <strain evidence="10">DH-2019</strain>
    </source>
</reference>
<dbReference type="PANTHER" id="PTHR48063:SF112">
    <property type="entry name" value="RECEPTOR LIKE PROTEIN 30-LIKE"/>
    <property type="match status" value="1"/>
</dbReference>
<comment type="subcellular location">
    <subcellularLocation>
        <location evidence="1">Membrane</location>
        <topology evidence="1">Single-pass type I membrane protein</topology>
    </subcellularLocation>
</comment>
<evidence type="ECO:0000256" key="4">
    <source>
        <dbReference type="ARBA" id="ARBA00022729"/>
    </source>
</evidence>
<accession>A0ABR0XH57</accession>
<keyword evidence="11" id="KW-1185">Reference proteome</keyword>
<organism evidence="10 11">
    <name type="scientific">Rehmannia glutinosa</name>
    <name type="common">Chinese foxglove</name>
    <dbReference type="NCBI Taxonomy" id="99300"/>
    <lineage>
        <taxon>Eukaryota</taxon>
        <taxon>Viridiplantae</taxon>
        <taxon>Streptophyta</taxon>
        <taxon>Embryophyta</taxon>
        <taxon>Tracheophyta</taxon>
        <taxon>Spermatophyta</taxon>
        <taxon>Magnoliopsida</taxon>
        <taxon>eudicotyledons</taxon>
        <taxon>Gunneridae</taxon>
        <taxon>Pentapetalae</taxon>
        <taxon>asterids</taxon>
        <taxon>lamiids</taxon>
        <taxon>Lamiales</taxon>
        <taxon>Orobanchaceae</taxon>
        <taxon>Rehmannieae</taxon>
        <taxon>Rehmannia</taxon>
    </lineage>
</organism>
<keyword evidence="8" id="KW-0325">Glycoprotein</keyword>
<dbReference type="Proteomes" id="UP001318860">
    <property type="component" value="Unassembled WGS sequence"/>
</dbReference>
<keyword evidence="3" id="KW-0812">Transmembrane</keyword>
<sequence length="186" mass="20868">MASMICCVARNVTFGCIAGERKDLLKFKASLLDPSDILSSWHHNKECCTWQGVKCNKVAGHVIGLNLSGLYKNLRVDDLMWATNLSSLEHLDMSGVNLSRIKHLVKLIVLDVGDNKLTGKLPEWNGKHLFDMLVLRLRNNDFNGAIPSAYCQLHQLQIMDLADNKLTGNLPHCFDNFSRMINMSGE</sequence>
<gene>
    <name evidence="10" type="ORF">DH2020_005753</name>
</gene>
<comment type="caution">
    <text evidence="10">The sequence shown here is derived from an EMBL/GenBank/DDBJ whole genome shotgun (WGS) entry which is preliminary data.</text>
</comment>
<feature type="domain" description="Leucine-rich repeat-containing N-terminal plant-type" evidence="9">
    <location>
        <begin position="20"/>
        <end position="56"/>
    </location>
</feature>
<evidence type="ECO:0000259" key="9">
    <source>
        <dbReference type="Pfam" id="PF08263"/>
    </source>
</evidence>
<dbReference type="InterPro" id="IPR032675">
    <property type="entry name" value="LRR_dom_sf"/>
</dbReference>
<dbReference type="Gene3D" id="3.80.10.10">
    <property type="entry name" value="Ribonuclease Inhibitor"/>
    <property type="match status" value="2"/>
</dbReference>
<dbReference type="Pfam" id="PF00560">
    <property type="entry name" value="LRR_1"/>
    <property type="match status" value="2"/>
</dbReference>
<evidence type="ECO:0000313" key="11">
    <source>
        <dbReference type="Proteomes" id="UP001318860"/>
    </source>
</evidence>
<dbReference type="PANTHER" id="PTHR48063">
    <property type="entry name" value="LRR RECEPTOR-LIKE KINASE"/>
    <property type="match status" value="1"/>
</dbReference>
<evidence type="ECO:0000256" key="7">
    <source>
        <dbReference type="ARBA" id="ARBA00023136"/>
    </source>
</evidence>
<evidence type="ECO:0000256" key="6">
    <source>
        <dbReference type="ARBA" id="ARBA00022989"/>
    </source>
</evidence>
<dbReference type="SUPFAM" id="SSF52058">
    <property type="entry name" value="L domain-like"/>
    <property type="match status" value="1"/>
</dbReference>
<proteinExistence type="predicted"/>
<keyword evidence="4" id="KW-0732">Signal</keyword>
<dbReference type="InterPro" id="IPR046956">
    <property type="entry name" value="RLP23-like"/>
</dbReference>
<evidence type="ECO:0000256" key="8">
    <source>
        <dbReference type="ARBA" id="ARBA00023180"/>
    </source>
</evidence>
<dbReference type="InterPro" id="IPR013210">
    <property type="entry name" value="LRR_N_plant-typ"/>
</dbReference>
<keyword evidence="6" id="KW-1133">Transmembrane helix</keyword>
<evidence type="ECO:0000256" key="2">
    <source>
        <dbReference type="ARBA" id="ARBA00022614"/>
    </source>
</evidence>
<keyword evidence="2" id="KW-0433">Leucine-rich repeat</keyword>
<keyword evidence="7" id="KW-0472">Membrane</keyword>
<evidence type="ECO:0000256" key="1">
    <source>
        <dbReference type="ARBA" id="ARBA00004479"/>
    </source>
</evidence>
<evidence type="ECO:0000256" key="3">
    <source>
        <dbReference type="ARBA" id="ARBA00022692"/>
    </source>
</evidence>
<dbReference type="EMBL" id="JABTTQ020000004">
    <property type="protein sequence ID" value="KAK6158439.1"/>
    <property type="molecule type" value="Genomic_DNA"/>
</dbReference>